<dbReference type="Proteomes" id="UP000824533">
    <property type="component" value="Linkage Group LG17"/>
</dbReference>
<organism evidence="1 2">
    <name type="scientific">Dendrolimus kikuchii</name>
    <dbReference type="NCBI Taxonomy" id="765133"/>
    <lineage>
        <taxon>Eukaryota</taxon>
        <taxon>Metazoa</taxon>
        <taxon>Ecdysozoa</taxon>
        <taxon>Arthropoda</taxon>
        <taxon>Hexapoda</taxon>
        <taxon>Insecta</taxon>
        <taxon>Pterygota</taxon>
        <taxon>Neoptera</taxon>
        <taxon>Endopterygota</taxon>
        <taxon>Lepidoptera</taxon>
        <taxon>Glossata</taxon>
        <taxon>Ditrysia</taxon>
        <taxon>Bombycoidea</taxon>
        <taxon>Lasiocampidae</taxon>
        <taxon>Dendrolimus</taxon>
    </lineage>
</organism>
<comment type="caution">
    <text evidence="1">The sequence shown here is derived from an EMBL/GenBank/DDBJ whole genome shotgun (WGS) entry which is preliminary data.</text>
</comment>
<keyword evidence="2" id="KW-1185">Reference proteome</keyword>
<accession>A0ACC1CT24</accession>
<reference evidence="1 2" key="1">
    <citation type="journal article" date="2021" name="Front. Genet.">
        <title>Chromosome-Level Genome Assembly Reveals Significant Gene Expansion in the Toll and IMD Signaling Pathways of Dendrolimus kikuchii.</title>
        <authorList>
            <person name="Zhou J."/>
            <person name="Wu P."/>
            <person name="Xiong Z."/>
            <person name="Liu N."/>
            <person name="Zhao N."/>
            <person name="Ji M."/>
            <person name="Qiu Y."/>
            <person name="Yang B."/>
        </authorList>
    </citation>
    <scope>NUCLEOTIDE SEQUENCE [LARGE SCALE GENOMIC DNA]</scope>
    <source>
        <strain evidence="1">Ann1</strain>
    </source>
</reference>
<proteinExistence type="predicted"/>
<protein>
    <submittedName>
        <fullName evidence="1">Uncharacterized protein</fullName>
    </submittedName>
</protein>
<gene>
    <name evidence="1" type="ORF">K1T71_009947</name>
</gene>
<evidence type="ECO:0000313" key="2">
    <source>
        <dbReference type="Proteomes" id="UP000824533"/>
    </source>
</evidence>
<name>A0ACC1CT24_9NEOP</name>
<sequence length="514" mass="55539">MTRIFFVILLVWLVYAEQDEEGGKCERIKLPLCQDLGYNWTAMPNLMGHKDQKEAEEAMVAFAGILSSGCSVHARFLLCSAFAPLCSEEVSGSVSACRALCETVADDCKEQIKQLSPTIMLDCAAFPLRPDRRLCMRPPNASESEPEPPPPSRWPFHDHEIRDHGCPPAHTRAPTGECWPACGQHARYSQNDKRTAEIWMNTLAWFSLLSTSFALLTFCAEPSRYRYPERPVVWMAACHAIVALAYVTRGWLGSKVVSCTGTTLAVDGLASPICVAFFSLTYYFTLAADAWFANACVAWYLTAASEWSTEALERAAAYLHAVSWGWAGAWTAAALALRRVTADQLTGTCGVSDAAAAALIGVPRGALLVTSVALAIGACPGIMRVRRALDSRGAKRVGRLAARAAATGVLYLILAAFGTGARLFEARMRETQSGLALLAALETGTIHDTAGSSGVSVCLCLSCGIAAGAWAWSRKSAVVWRKALCPPRKAPCCAPPLLGPHHPYYKRPLHVSRV</sequence>
<evidence type="ECO:0000313" key="1">
    <source>
        <dbReference type="EMBL" id="KAJ0174839.1"/>
    </source>
</evidence>
<dbReference type="EMBL" id="CM034403">
    <property type="protein sequence ID" value="KAJ0174839.1"/>
    <property type="molecule type" value="Genomic_DNA"/>
</dbReference>